<name>A0A433XJX8_9HYPH</name>
<dbReference type="EMBL" id="RZNJ01000001">
    <property type="protein sequence ID" value="RUT34397.1"/>
    <property type="molecule type" value="Genomic_DNA"/>
</dbReference>
<dbReference type="Gene3D" id="3.90.1150.200">
    <property type="match status" value="1"/>
</dbReference>
<reference evidence="2 3" key="1">
    <citation type="journal article" date="2016" name="Int. J. Syst. Evol. Microbiol.">
        <title>Arsenicitalea aurantiaca gen. nov., sp. nov., a new member of the family Hyphomicrobiaceae, isolated from high-arsenic sediment.</title>
        <authorList>
            <person name="Mu Y."/>
            <person name="Zhou L."/>
            <person name="Zeng X.C."/>
            <person name="Liu L."/>
            <person name="Pan Y."/>
            <person name="Chen X."/>
            <person name="Wang J."/>
            <person name="Li S."/>
            <person name="Li W.J."/>
            <person name="Wang Y."/>
        </authorList>
    </citation>
    <scope>NUCLEOTIDE SEQUENCE [LARGE SCALE GENOMIC DNA]</scope>
    <source>
        <strain evidence="2 3">42-50</strain>
    </source>
</reference>
<organism evidence="2 3">
    <name type="scientific">Arsenicitalea aurantiaca</name>
    <dbReference type="NCBI Taxonomy" id="1783274"/>
    <lineage>
        <taxon>Bacteria</taxon>
        <taxon>Pseudomonadati</taxon>
        <taxon>Pseudomonadota</taxon>
        <taxon>Alphaproteobacteria</taxon>
        <taxon>Hyphomicrobiales</taxon>
        <taxon>Devosiaceae</taxon>
        <taxon>Arsenicitalea</taxon>
    </lineage>
</organism>
<dbReference type="AlphaFoldDB" id="A0A433XJX8"/>
<accession>A0A433XJX8</accession>
<evidence type="ECO:0000313" key="2">
    <source>
        <dbReference type="EMBL" id="RUT34397.1"/>
    </source>
</evidence>
<proteinExistence type="predicted"/>
<evidence type="ECO:0000313" key="3">
    <source>
        <dbReference type="Proteomes" id="UP000281547"/>
    </source>
</evidence>
<dbReference type="Proteomes" id="UP000281547">
    <property type="component" value="Unassembled WGS sequence"/>
</dbReference>
<dbReference type="OrthoDB" id="9811812at2"/>
<dbReference type="Pfam" id="PF08818">
    <property type="entry name" value="DUF1801"/>
    <property type="match status" value="1"/>
</dbReference>
<comment type="caution">
    <text evidence="2">The sequence shown here is derived from an EMBL/GenBank/DDBJ whole genome shotgun (WGS) entry which is preliminary data.</text>
</comment>
<sequence>MAGKAPRSTPERTPLVPGPDGIVRLSGGNPQIAKGDGDAVVQRYIAAMPGWQRGIGETMDAIISREAPDAIRCVRWNSPFYGSEPGRWFVSFHCMTAYVKIAFPDGIDLDPIPPGTSKQARVRYYDVRENGFDAELFASWIRQAMRLPGERF</sequence>
<dbReference type="RefSeq" id="WP_127186516.1">
    <property type="nucleotide sequence ID" value="NZ_RZNJ01000001.1"/>
</dbReference>
<gene>
    <name evidence="2" type="ORF">EMQ25_00075</name>
</gene>
<feature type="domain" description="YdhG-like" evidence="1">
    <location>
        <begin position="53"/>
        <end position="145"/>
    </location>
</feature>
<protein>
    <submittedName>
        <fullName evidence="2">DUF1801 domain-containing protein</fullName>
    </submittedName>
</protein>
<keyword evidence="3" id="KW-1185">Reference proteome</keyword>
<dbReference type="SUPFAM" id="SSF159888">
    <property type="entry name" value="YdhG-like"/>
    <property type="match status" value="1"/>
</dbReference>
<dbReference type="InterPro" id="IPR014922">
    <property type="entry name" value="YdhG-like"/>
</dbReference>
<evidence type="ECO:0000259" key="1">
    <source>
        <dbReference type="Pfam" id="PF08818"/>
    </source>
</evidence>